<evidence type="ECO:0000313" key="6">
    <source>
        <dbReference type="Proteomes" id="UP000069902"/>
    </source>
</evidence>
<evidence type="ECO:0000256" key="1">
    <source>
        <dbReference type="ARBA" id="ARBA00022737"/>
    </source>
</evidence>
<dbReference type="Proteomes" id="UP000069902">
    <property type="component" value="Chromosome cPNK"/>
</dbReference>
<name>A0A0U5JEX6_9BACT</name>
<dbReference type="PANTHER" id="PTHR32305:SF15">
    <property type="entry name" value="PROTEIN RHSA-RELATED"/>
    <property type="match status" value="1"/>
</dbReference>
<keyword evidence="6" id="KW-1185">Reference proteome</keyword>
<dbReference type="NCBIfam" id="TIGR01643">
    <property type="entry name" value="YD_repeat_2x"/>
    <property type="match status" value="1"/>
</dbReference>
<accession>A0A0U5JEX6</accession>
<dbReference type="InterPro" id="IPR007787">
    <property type="entry name" value="DUF687"/>
</dbReference>
<organism evidence="5 6">
    <name type="scientific">Candidatus Protochlamydia naegleriophila</name>
    <dbReference type="NCBI Taxonomy" id="389348"/>
    <lineage>
        <taxon>Bacteria</taxon>
        <taxon>Pseudomonadati</taxon>
        <taxon>Chlamydiota</taxon>
        <taxon>Chlamydiia</taxon>
        <taxon>Parachlamydiales</taxon>
        <taxon>Parachlamydiaceae</taxon>
        <taxon>Candidatus Protochlamydia</taxon>
    </lineage>
</organism>
<dbReference type="InParanoid" id="A0A0U5JEX6"/>
<reference evidence="6" key="1">
    <citation type="submission" date="2015-09" db="EMBL/GenBank/DDBJ databases">
        <authorList>
            <person name="Bertelli C."/>
        </authorList>
    </citation>
    <scope>NUCLEOTIDE SEQUENCE [LARGE SCALE GENOMIC DNA]</scope>
    <source>
        <strain evidence="6">KNic</strain>
    </source>
</reference>
<proteinExistence type="predicted"/>
<dbReference type="PATRIC" id="fig|389348.3.peg.1466"/>
<dbReference type="Gene3D" id="2.180.10.10">
    <property type="entry name" value="RHS repeat-associated core"/>
    <property type="match status" value="2"/>
</dbReference>
<evidence type="ECO:0000259" key="4">
    <source>
        <dbReference type="Pfam" id="PF25023"/>
    </source>
</evidence>
<dbReference type="Pfam" id="PF05593">
    <property type="entry name" value="RHS_repeat"/>
    <property type="match status" value="1"/>
</dbReference>
<sequence>MKLSRSFLTYCYVLIWLFLPLQAWCFESISDLFKDESLENLSLSSRDGLISSVIANHVSAISGDFIDQAVDCTLVGPEPLTLQRFYSSHPSSSMDGLDYPLTDKNRMPQNGATYRAWQFNHFTKLHFQRDASQNTKHTKLRSFVPHASYSQMFHESCVRDKDYESETCALSILHHKGVTNCASGNISARTNPKNVIAHFNKKEKSVDVTFGSGDTRHYAGKDLEWISNNIHISSWVFHPVLEKKANGNQIIYKGSKSIEAFNRSKSVLYSWYKFKWASKEELQVVTSHYAQPIIYQYRQFDVKVKSSLDFRKRYYLTSVQRPEQAKEIYHYVPDVKQETWLIKRKERRNNRFIEVDYYGMGDRPGELFKISINNFADPRNNRVRYLKAPVGVDATPLITHEFFYDFNFEINKNAVKLFRGVTSVYDAYRRKTCYHYNDNQRLEKCVQFVQGKPYHQTLYCWKECIDSLVGNASMVPANAFEQANLKGRIIQDGQGDIVSARLFDYDRRGNIVEESLYGHLTGKTFTPLIFDHKKQTIRKGAEVYRKQFVYSHDDFNLLLEEKEDNGRRIIYRYVPNSDLIASKFLCERDRICLREFYEYDENNALVKMISDNGSALGKDDLSYVTERHINYYFPKKTVPVGLPERTDEMYLDVDTMQEKLLKRTLSIYTQDGKLLRQDIFDANEVYRYSLGWEYDSYGHVIKEVNALGQTIYRNYDKCGNLTREQGPRYDFYTEHLYDYSNRCIQSKEVHPGQTFITSYRYDLIGNRIAKVDRYGNETTYHYDDLNRLIQTTYPTVWSEKGWSRPTTKTEYDCVGNIIQATDERELCTKTRYNTRGKVISTLLPDGQLESSEYNLDGTLAKKIASNGTQTHFEVDCFGRITKETMYSAQGVLLAGSSQTYYGMHKASSTDASGLTTAYLYDWAGRLRQTICQDKVETYVYDSLGRMVKKKEAYGENQFKITCLEYDLLDRTIEERIEDEQGRVLRKASYCYDPLGNRTHVTEETNAGPSTRVAIYNSDKKVAVTIDPAGNQTHISYNYAYRNQIGQLVLQVTSTDPLGRRTVTTCDALEKPASIQQLDPYGLLLSHQELAYDLKGNVIHICDRIIVNGQKQGHVDTTFVYQETNQLICLTQAKGLPEQQITYFHYNMAGQKELTVKPDGSLLHERYDALGRLVSQEASDRSIHYIYTYNQRHQPVDVFDAIHQAHSSFSYDARGRLLQEVLSNGLSLAYEYDGLDRAKSIILPDGSRIAYLYDAANLREVERLKKGRSLYVHRYEAFDLAGLPLKMTRPDQQVVNYLYDSSKRATSQESPFYKQSGVTFDRAGRLLQYAREDGVGSMHYAFAYDNLDHLIHETGPFPHAYLCDSLHNRLFKDATAYRLNGLHQLIQQGSSTYTYDLNGNLASESKEGKLKTYSYDQFNRLTCVRTDEGEIHYLYDAFHRRIAKIAQGKPIRYLYVGKDEIGSVDETGEIQELRLLGHGHGAEIGASLAIELKGKVFIPTHDFSGHIAQLSDLEGQCIETYRYSTFGESAIYDAKGQAVPHSTVGNPWQFSSKRVDVETGFVFFGRRYYDPETGRWTTADPAGFADGPNLYAYLHHQPLNAFDLYGLMEEKEGQDEKNYPLANVDYNDKSVSNTQQPEDGSPNEAPLGFMEKKTGKKSRMQYCGFNQVLEMGIGFMHGIMNKLSDAYASAKLLSTMANDHFVTINNNSSRGFILDLVRCAFELYFHAQTKAVRVQQKVWDAYFAHAKPGGVYLHFCHSEGAIITRNALMTYSEELRKRIIVVAIAPGAYIEDKYAMEVTHYRSKRDIVPMLDFVGASRCRHSTVVLDPHQDAGWFDHSFDSPTYQDARKYHIDLYQEQYGKR</sequence>
<gene>
    <name evidence="5" type="primary">rhs</name>
    <name evidence="5" type="ORF">PNK_1310</name>
</gene>
<dbReference type="Pfam" id="PF20148">
    <property type="entry name" value="DUF6531"/>
    <property type="match status" value="1"/>
</dbReference>
<dbReference type="Pfam" id="PF05095">
    <property type="entry name" value="DUF687"/>
    <property type="match status" value="1"/>
</dbReference>
<feature type="domain" description="Teneurin-like YD-shell" evidence="4">
    <location>
        <begin position="1315"/>
        <end position="1583"/>
    </location>
</feature>
<dbReference type="KEGG" id="pnl:PNK_1310"/>
<dbReference type="InterPro" id="IPR050708">
    <property type="entry name" value="T6SS_VgrG/RHS"/>
</dbReference>
<dbReference type="InterPro" id="IPR056823">
    <property type="entry name" value="TEN-like_YD-shell"/>
</dbReference>
<feature type="domain" description="DUF6531" evidence="3">
    <location>
        <begin position="56"/>
        <end position="92"/>
    </location>
</feature>
<dbReference type="InterPro" id="IPR045351">
    <property type="entry name" value="DUF6531"/>
</dbReference>
<dbReference type="RefSeq" id="WP_059061076.1">
    <property type="nucleotide sequence ID" value="NZ_LN879502.1"/>
</dbReference>
<evidence type="ECO:0000313" key="5">
    <source>
        <dbReference type="EMBL" id="CUI16927.1"/>
    </source>
</evidence>
<keyword evidence="1" id="KW-0677">Repeat</keyword>
<feature type="region of interest" description="Disordered" evidence="2">
    <location>
        <begin position="1625"/>
        <end position="1646"/>
    </location>
</feature>
<dbReference type="Pfam" id="PF25023">
    <property type="entry name" value="TEN_YD-shell"/>
    <property type="match status" value="1"/>
</dbReference>
<feature type="compositionally biased region" description="Polar residues" evidence="2">
    <location>
        <begin position="1628"/>
        <end position="1637"/>
    </location>
</feature>
<dbReference type="EMBL" id="LN879502">
    <property type="protein sequence ID" value="CUI16927.1"/>
    <property type="molecule type" value="Genomic_DNA"/>
</dbReference>
<dbReference type="STRING" id="389348.PNK_1310"/>
<dbReference type="NCBIfam" id="TIGR03696">
    <property type="entry name" value="Rhs_assc_core"/>
    <property type="match status" value="1"/>
</dbReference>
<dbReference type="InterPro" id="IPR006530">
    <property type="entry name" value="YD"/>
</dbReference>
<dbReference type="InterPro" id="IPR031325">
    <property type="entry name" value="RHS_repeat"/>
</dbReference>
<dbReference type="PANTHER" id="PTHR32305">
    <property type="match status" value="1"/>
</dbReference>
<protein>
    <submittedName>
        <fullName evidence="5">Putative rhs family protein</fullName>
    </submittedName>
</protein>
<evidence type="ECO:0000256" key="2">
    <source>
        <dbReference type="SAM" id="MobiDB-lite"/>
    </source>
</evidence>
<evidence type="ECO:0000259" key="3">
    <source>
        <dbReference type="Pfam" id="PF20148"/>
    </source>
</evidence>
<dbReference type="InterPro" id="IPR022385">
    <property type="entry name" value="Rhs_assc_core"/>
</dbReference>